<name>A0ABR9KR52_9ACTN</name>
<sequence length="30" mass="3192">MTANAGFAYGVIYGDLHIFGDGSPVYVLEN</sequence>
<comment type="caution">
    <text evidence="1">The sequence shown here is derived from an EMBL/GenBank/DDBJ whole genome shotgun (WGS) entry which is preliminary data.</text>
</comment>
<dbReference type="EMBL" id="JADBEF010000001">
    <property type="protein sequence ID" value="MBE1564501.1"/>
    <property type="molecule type" value="Genomic_DNA"/>
</dbReference>
<dbReference type="Proteomes" id="UP000661607">
    <property type="component" value="Unassembled WGS sequence"/>
</dbReference>
<organism evidence="1 2">
    <name type="scientific">Nonomuraea africana</name>
    <dbReference type="NCBI Taxonomy" id="46171"/>
    <lineage>
        <taxon>Bacteria</taxon>
        <taxon>Bacillati</taxon>
        <taxon>Actinomycetota</taxon>
        <taxon>Actinomycetes</taxon>
        <taxon>Streptosporangiales</taxon>
        <taxon>Streptosporangiaceae</taxon>
        <taxon>Nonomuraea</taxon>
    </lineage>
</organism>
<evidence type="ECO:0000313" key="1">
    <source>
        <dbReference type="EMBL" id="MBE1564501.1"/>
    </source>
</evidence>
<evidence type="ECO:0000313" key="2">
    <source>
        <dbReference type="Proteomes" id="UP000661607"/>
    </source>
</evidence>
<reference evidence="1 2" key="1">
    <citation type="submission" date="2020-10" db="EMBL/GenBank/DDBJ databases">
        <title>Sequencing the genomes of 1000 actinobacteria strains.</title>
        <authorList>
            <person name="Klenk H.-P."/>
        </authorList>
    </citation>
    <scope>NUCLEOTIDE SEQUENCE [LARGE SCALE GENOMIC DNA]</scope>
    <source>
        <strain evidence="1 2">DSM 43748</strain>
    </source>
</reference>
<proteinExistence type="predicted"/>
<keyword evidence="2" id="KW-1185">Reference proteome</keyword>
<accession>A0ABR9KR52</accession>
<protein>
    <submittedName>
        <fullName evidence="1">Uncharacterized protein</fullName>
    </submittedName>
</protein>
<gene>
    <name evidence="1" type="ORF">H4W81_007280</name>
</gene>